<reference evidence="2" key="1">
    <citation type="submission" date="2022-06" db="EMBL/GenBank/DDBJ databases">
        <authorList>
            <person name="Berger JAMES D."/>
            <person name="Berger JAMES D."/>
        </authorList>
    </citation>
    <scope>NUCLEOTIDE SEQUENCE [LARGE SCALE GENOMIC DNA]</scope>
</reference>
<dbReference type="WBParaSite" id="TREG1_66590.1">
    <property type="protein sequence ID" value="TREG1_66590.1"/>
    <property type="gene ID" value="TREG1_66590"/>
</dbReference>
<reference evidence="3 4" key="2">
    <citation type="submission" date="2023-11" db="UniProtKB">
        <authorList>
            <consortium name="WormBaseParasite"/>
        </authorList>
    </citation>
    <scope>IDENTIFICATION</scope>
</reference>
<accession>A0AA85K169</accession>
<dbReference type="Proteomes" id="UP000050795">
    <property type="component" value="Unassembled WGS sequence"/>
</dbReference>
<organism evidence="2 4">
    <name type="scientific">Trichobilharzia regenti</name>
    <name type="common">Nasal bird schistosome</name>
    <dbReference type="NCBI Taxonomy" id="157069"/>
    <lineage>
        <taxon>Eukaryota</taxon>
        <taxon>Metazoa</taxon>
        <taxon>Spiralia</taxon>
        <taxon>Lophotrochozoa</taxon>
        <taxon>Platyhelminthes</taxon>
        <taxon>Trematoda</taxon>
        <taxon>Digenea</taxon>
        <taxon>Strigeidida</taxon>
        <taxon>Schistosomatoidea</taxon>
        <taxon>Schistosomatidae</taxon>
        <taxon>Trichobilharzia</taxon>
    </lineage>
</organism>
<evidence type="ECO:0000313" key="3">
    <source>
        <dbReference type="WBParaSite" id="TREG1_66590.1"/>
    </source>
</evidence>
<name>A0AA85K169_TRIRE</name>
<proteinExistence type="predicted"/>
<keyword evidence="2" id="KW-1185">Reference proteome</keyword>
<evidence type="ECO:0000256" key="1">
    <source>
        <dbReference type="SAM" id="MobiDB-lite"/>
    </source>
</evidence>
<evidence type="ECO:0000313" key="4">
    <source>
        <dbReference type="WBParaSite" id="TREG1_66590.2"/>
    </source>
</evidence>
<dbReference type="AlphaFoldDB" id="A0AA85K169"/>
<dbReference type="WBParaSite" id="TREG1_66590.2">
    <property type="protein sequence ID" value="TREG1_66590.2"/>
    <property type="gene ID" value="TREG1_66590"/>
</dbReference>
<protein>
    <submittedName>
        <fullName evidence="3 4">Uncharacterized protein</fullName>
    </submittedName>
</protein>
<feature type="region of interest" description="Disordered" evidence="1">
    <location>
        <begin position="87"/>
        <end position="107"/>
    </location>
</feature>
<evidence type="ECO:0000313" key="2">
    <source>
        <dbReference type="Proteomes" id="UP000050795"/>
    </source>
</evidence>
<sequence length="107" mass="11997">MCRCLRNMNILWSIAFEEGDIRSFLRDFGAIAELVGVKEQAAKVVVLGTLLRGRMKAAYDSVDRSDVTAYSKTLLERLVLELDSATDRQPAMGDRKDQFFESGKPGH</sequence>